<gene>
    <name evidence="3" type="ORF">SAMN05421543_101452</name>
</gene>
<dbReference type="SMART" id="SM00966">
    <property type="entry name" value="SpoVT_AbrB"/>
    <property type="match status" value="1"/>
</dbReference>
<dbReference type="Proteomes" id="UP000183508">
    <property type="component" value="Unassembled WGS sequence"/>
</dbReference>
<evidence type="ECO:0000313" key="3">
    <source>
        <dbReference type="EMBL" id="SFU39609.1"/>
    </source>
</evidence>
<dbReference type="GO" id="GO:0003677">
    <property type="term" value="F:DNA binding"/>
    <property type="evidence" value="ECO:0007669"/>
    <property type="project" value="UniProtKB-UniRule"/>
</dbReference>
<evidence type="ECO:0000313" key="4">
    <source>
        <dbReference type="Proteomes" id="UP000183508"/>
    </source>
</evidence>
<dbReference type="PANTHER" id="PTHR36432:SF1">
    <property type="entry name" value="STAGE V SPORULATION PROTEIN T"/>
    <property type="match status" value="1"/>
</dbReference>
<evidence type="ECO:0000259" key="2">
    <source>
        <dbReference type="PROSITE" id="PS51740"/>
    </source>
</evidence>
<dbReference type="STRING" id="392015.SAMN05421543_101452"/>
<dbReference type="InterPro" id="IPR007159">
    <property type="entry name" value="SpoVT-AbrB_dom"/>
</dbReference>
<dbReference type="EMBL" id="FPBV01000001">
    <property type="protein sequence ID" value="SFU39609.1"/>
    <property type="molecule type" value="Genomic_DNA"/>
</dbReference>
<protein>
    <submittedName>
        <fullName evidence="3">Transcriptional pleiotropic regulator of transition state genes</fullName>
    </submittedName>
</protein>
<dbReference type="RefSeq" id="WP_074949073.1">
    <property type="nucleotide sequence ID" value="NZ_FPBV01000001.1"/>
</dbReference>
<dbReference type="InterPro" id="IPR052731">
    <property type="entry name" value="B_subtilis_Trans_State_Reg"/>
</dbReference>
<keyword evidence="4" id="KW-1185">Reference proteome</keyword>
<dbReference type="SUPFAM" id="SSF89447">
    <property type="entry name" value="AbrB/MazE/MraZ-like"/>
    <property type="match status" value="1"/>
</dbReference>
<dbReference type="PROSITE" id="PS51740">
    <property type="entry name" value="SPOVT_ABRB"/>
    <property type="match status" value="1"/>
</dbReference>
<evidence type="ECO:0000256" key="1">
    <source>
        <dbReference type="PROSITE-ProRule" id="PRU01076"/>
    </source>
</evidence>
<sequence>MKAVGVVRRIDDLGRLVIPKEVRRALGFNEGDPMEIFVDGERVIIRRYERGCVFCGEATDDMQTLAGKLVCGSCVNELTKAGGQN</sequence>
<reference evidence="4" key="1">
    <citation type="submission" date="2016-10" db="EMBL/GenBank/DDBJ databases">
        <authorList>
            <person name="Varghese N."/>
        </authorList>
    </citation>
    <scope>NUCLEOTIDE SEQUENCE [LARGE SCALE GENOMIC DNA]</scope>
    <source>
        <strain evidence="4">DSM 17980</strain>
    </source>
</reference>
<keyword evidence="1" id="KW-0238">DNA-binding</keyword>
<name>A0A1I7FTR8_9BACL</name>
<dbReference type="OrthoDB" id="9782993at2"/>
<organism evidence="3 4">
    <name type="scientific">Alicyclobacillus macrosporangiidus</name>
    <dbReference type="NCBI Taxonomy" id="392015"/>
    <lineage>
        <taxon>Bacteria</taxon>
        <taxon>Bacillati</taxon>
        <taxon>Bacillota</taxon>
        <taxon>Bacilli</taxon>
        <taxon>Bacillales</taxon>
        <taxon>Alicyclobacillaceae</taxon>
        <taxon>Alicyclobacillus</taxon>
    </lineage>
</organism>
<proteinExistence type="predicted"/>
<dbReference type="Pfam" id="PF04014">
    <property type="entry name" value="MazE_antitoxin"/>
    <property type="match status" value="1"/>
</dbReference>
<feature type="domain" description="SpoVT-AbrB" evidence="2">
    <location>
        <begin position="5"/>
        <end position="50"/>
    </location>
</feature>
<dbReference type="AlphaFoldDB" id="A0A1I7FTR8"/>
<dbReference type="PANTHER" id="PTHR36432">
    <property type="match status" value="1"/>
</dbReference>
<dbReference type="Gene3D" id="2.10.260.10">
    <property type="match status" value="1"/>
</dbReference>
<dbReference type="InterPro" id="IPR037914">
    <property type="entry name" value="SpoVT-AbrB_sf"/>
</dbReference>
<dbReference type="NCBIfam" id="TIGR01439">
    <property type="entry name" value="lp_hng_hel_AbrB"/>
    <property type="match status" value="1"/>
</dbReference>
<accession>A0A1I7FTR8</accession>